<protein>
    <submittedName>
        <fullName evidence="2">Basic tail secreted protein</fullName>
    </submittedName>
</protein>
<sequence length="102" mass="11111">MTLVVSTRSAIFAAAILQAIFIGLSRPDSTSSAPTTAEPNITVEMCNQTCNSTHRCTENCFCAKKGNETIGECMTVLWDDMDYNETLPNITFATPIPKDCPE</sequence>
<feature type="signal peptide" evidence="1">
    <location>
        <begin position="1"/>
        <end position="32"/>
    </location>
</feature>
<reference evidence="2" key="1">
    <citation type="journal article" date="2016" name="Ticks Tick Borne Dis.">
        <title>De novo assembly and annotation of the salivary gland transcriptome of Rhipicephalus appendiculatus male and female ticks during blood feeding.</title>
        <authorList>
            <person name="de Castro M.H."/>
            <person name="de Klerk D."/>
            <person name="Pienaar R."/>
            <person name="Latif A.A."/>
            <person name="Rees D.J."/>
            <person name="Mans B.J."/>
        </authorList>
    </citation>
    <scope>NUCLEOTIDE SEQUENCE</scope>
    <source>
        <tissue evidence="2">Salivary glands</tissue>
    </source>
</reference>
<accession>A0A131Z4D7</accession>
<organism evidence="2">
    <name type="scientific">Rhipicephalus appendiculatus</name>
    <name type="common">Brown ear tick</name>
    <dbReference type="NCBI Taxonomy" id="34631"/>
    <lineage>
        <taxon>Eukaryota</taxon>
        <taxon>Metazoa</taxon>
        <taxon>Ecdysozoa</taxon>
        <taxon>Arthropoda</taxon>
        <taxon>Chelicerata</taxon>
        <taxon>Arachnida</taxon>
        <taxon>Acari</taxon>
        <taxon>Parasitiformes</taxon>
        <taxon>Ixodida</taxon>
        <taxon>Ixodoidea</taxon>
        <taxon>Ixodidae</taxon>
        <taxon>Rhipicephalinae</taxon>
        <taxon>Rhipicephalus</taxon>
        <taxon>Rhipicephalus</taxon>
    </lineage>
</organism>
<evidence type="ECO:0000256" key="1">
    <source>
        <dbReference type="SAM" id="SignalP"/>
    </source>
</evidence>
<dbReference type="AlphaFoldDB" id="A0A131Z4D7"/>
<feature type="chain" id="PRO_5007286627" evidence="1">
    <location>
        <begin position="33"/>
        <end position="102"/>
    </location>
</feature>
<keyword evidence="1" id="KW-0732">Signal</keyword>
<dbReference type="EMBL" id="GEDV01002288">
    <property type="protein sequence ID" value="JAP86269.1"/>
    <property type="molecule type" value="Transcribed_RNA"/>
</dbReference>
<name>A0A131Z4D7_RHIAP</name>
<evidence type="ECO:0000313" key="2">
    <source>
        <dbReference type="EMBL" id="JAP86269.1"/>
    </source>
</evidence>
<proteinExistence type="predicted"/>